<keyword evidence="5" id="KW-1003">Cell membrane</keyword>
<dbReference type="PIRSF" id="PIRSF006603">
    <property type="entry name" value="DinF"/>
    <property type="match status" value="1"/>
</dbReference>
<dbReference type="OrthoDB" id="7718525at2"/>
<evidence type="ECO:0000256" key="6">
    <source>
        <dbReference type="ARBA" id="ARBA00022692"/>
    </source>
</evidence>
<dbReference type="AlphaFoldDB" id="A0A4Y9KV63"/>
<evidence type="ECO:0000313" key="11">
    <source>
        <dbReference type="EMBL" id="TFV30250.1"/>
    </source>
</evidence>
<gene>
    <name evidence="11" type="ORF">E4K66_36095</name>
</gene>
<name>A0A4Y9KV63_9BRAD</name>
<evidence type="ECO:0000256" key="2">
    <source>
        <dbReference type="ARBA" id="ARBA00008417"/>
    </source>
</evidence>
<keyword evidence="12" id="KW-1185">Reference proteome</keyword>
<comment type="similarity">
    <text evidence="2">Belongs to the multi antimicrobial extrusion (MATE) (TC 2.A.66.1) family. MepA subfamily.</text>
</comment>
<feature type="transmembrane region" description="Helical" evidence="10">
    <location>
        <begin position="186"/>
        <end position="207"/>
    </location>
</feature>
<dbReference type="GO" id="GO:0015297">
    <property type="term" value="F:antiporter activity"/>
    <property type="evidence" value="ECO:0007669"/>
    <property type="project" value="InterPro"/>
</dbReference>
<dbReference type="InterPro" id="IPR048279">
    <property type="entry name" value="MdtK-like"/>
</dbReference>
<dbReference type="InterPro" id="IPR002528">
    <property type="entry name" value="MATE_fam"/>
</dbReference>
<accession>A0A4Y9KV63</accession>
<keyword evidence="6 10" id="KW-0812">Transmembrane</keyword>
<dbReference type="EMBL" id="SPQU01000037">
    <property type="protein sequence ID" value="TFV30250.1"/>
    <property type="molecule type" value="Genomic_DNA"/>
</dbReference>
<dbReference type="Pfam" id="PF01554">
    <property type="entry name" value="MatE"/>
    <property type="match status" value="2"/>
</dbReference>
<feature type="transmembrane region" description="Helical" evidence="10">
    <location>
        <begin position="253"/>
        <end position="278"/>
    </location>
</feature>
<evidence type="ECO:0000256" key="1">
    <source>
        <dbReference type="ARBA" id="ARBA00004429"/>
    </source>
</evidence>
<dbReference type="GO" id="GO:0042910">
    <property type="term" value="F:xenobiotic transmembrane transporter activity"/>
    <property type="evidence" value="ECO:0007669"/>
    <property type="project" value="InterPro"/>
</dbReference>
<keyword evidence="9" id="KW-0046">Antibiotic resistance</keyword>
<feature type="transmembrane region" description="Helical" evidence="10">
    <location>
        <begin position="154"/>
        <end position="174"/>
    </location>
</feature>
<dbReference type="Proteomes" id="UP000298225">
    <property type="component" value="Unassembled WGS sequence"/>
</dbReference>
<dbReference type="NCBIfam" id="TIGR00797">
    <property type="entry name" value="matE"/>
    <property type="match status" value="1"/>
</dbReference>
<comment type="subcellular location">
    <subcellularLocation>
        <location evidence="1">Cell inner membrane</location>
        <topology evidence="1">Multi-pass membrane protein</topology>
    </subcellularLocation>
</comment>
<sequence length="484" mass="51141">MDKRNAELVVKSNRDAMPKKNRHIDLSDQNLPSLLLRLAIPSVIGLSINAVQQLLNAIFVGSLGAQAIAAVSMTMPLIVVLAAVGEGIGVGTASFISRHLGAGNELEACRGASTALALAAPIGVIMTIALLVTLRDIFVALGATPTILPIALDYATILLPGSTLMLLNIVSGFIVRAEGNTRYSMWTMLTAFTLNALLDPIFIFLLGLGVQGAASATLISQIAAISLYIAYFTERLGTVLVSISQVSLRVDRIRQLALIGAPAMTTSILAALAGMFLYRAAARFGDDFIAAVGIAVRILTIGALPITGFCIGSQAVLGFGWGARDFARVMKVAKFMISITVTLSVAYSAAVIVFARPLVGLFSDSDDVTEIAVSSSIVFHLFFGFYGIQSFVTTMLQSMGRARLSAVVSFARQGYLFIPAVLLFPVISGFSGLLVSQAVAELGAGMIALFVMLRLFAEFRRGELAHSARNRECSLVSSGIIPTK</sequence>
<evidence type="ECO:0000256" key="9">
    <source>
        <dbReference type="ARBA" id="ARBA00023251"/>
    </source>
</evidence>
<feature type="transmembrane region" description="Helical" evidence="10">
    <location>
        <begin position="67"/>
        <end position="93"/>
    </location>
</feature>
<reference evidence="11 12" key="1">
    <citation type="submission" date="2019-03" db="EMBL/GenBank/DDBJ databases">
        <title>Bradyrhizobium strains diversity isolated from Chamaecrista fasciculata.</title>
        <authorList>
            <person name="Urquiaga M.C.O."/>
            <person name="Hungria M."/>
            <person name="Delamuta J.R.M."/>
        </authorList>
    </citation>
    <scope>NUCLEOTIDE SEQUENCE [LARGE SCALE GENOMIC DNA]</scope>
    <source>
        <strain evidence="11 12">CNPSo 3424</strain>
    </source>
</reference>
<feature type="transmembrane region" description="Helical" evidence="10">
    <location>
        <begin position="414"/>
        <end position="433"/>
    </location>
</feature>
<proteinExistence type="inferred from homology"/>
<keyword evidence="7 10" id="KW-1133">Transmembrane helix</keyword>
<dbReference type="PANTHER" id="PTHR43549:SF2">
    <property type="entry name" value="MULTIDRUG RESISTANCE PROTEIN NORM-RELATED"/>
    <property type="match status" value="1"/>
</dbReference>
<comment type="caution">
    <text evidence="11">The sequence shown here is derived from an EMBL/GenBank/DDBJ whole genome shotgun (WGS) entry which is preliminary data.</text>
</comment>
<evidence type="ECO:0000256" key="4">
    <source>
        <dbReference type="ARBA" id="ARBA00022448"/>
    </source>
</evidence>
<keyword evidence="8 10" id="KW-0472">Membrane</keyword>
<feature type="transmembrane region" description="Helical" evidence="10">
    <location>
        <begin position="371"/>
        <end position="393"/>
    </location>
</feature>
<feature type="transmembrane region" description="Helical" evidence="10">
    <location>
        <begin position="34"/>
        <end position="55"/>
    </location>
</feature>
<evidence type="ECO:0000256" key="5">
    <source>
        <dbReference type="ARBA" id="ARBA00022475"/>
    </source>
</evidence>
<protein>
    <recommendedName>
        <fullName evidence="3">Multidrug export protein MepA</fullName>
    </recommendedName>
</protein>
<feature type="transmembrane region" description="Helical" evidence="10">
    <location>
        <begin position="439"/>
        <end position="457"/>
    </location>
</feature>
<dbReference type="InterPro" id="IPR052031">
    <property type="entry name" value="Membrane_Transporter-Flippase"/>
</dbReference>
<dbReference type="CDD" id="cd13143">
    <property type="entry name" value="MATE_MepA_like"/>
    <property type="match status" value="1"/>
</dbReference>
<dbReference type="RefSeq" id="WP_126261406.1">
    <property type="nucleotide sequence ID" value="NZ_SPQU01000037.1"/>
</dbReference>
<feature type="transmembrane region" description="Helical" evidence="10">
    <location>
        <begin position="298"/>
        <end position="323"/>
    </location>
</feature>
<feature type="transmembrane region" description="Helical" evidence="10">
    <location>
        <begin position="335"/>
        <end position="359"/>
    </location>
</feature>
<keyword evidence="4" id="KW-0813">Transport</keyword>
<dbReference type="PANTHER" id="PTHR43549">
    <property type="entry name" value="MULTIDRUG RESISTANCE PROTEIN YPNP-RELATED"/>
    <property type="match status" value="1"/>
</dbReference>
<feature type="transmembrane region" description="Helical" evidence="10">
    <location>
        <begin position="114"/>
        <end position="134"/>
    </location>
</feature>
<organism evidence="11 12">
    <name type="scientific">Bradyrhizobium frederickii</name>
    <dbReference type="NCBI Taxonomy" id="2560054"/>
    <lineage>
        <taxon>Bacteria</taxon>
        <taxon>Pseudomonadati</taxon>
        <taxon>Pseudomonadota</taxon>
        <taxon>Alphaproteobacteria</taxon>
        <taxon>Hyphomicrobiales</taxon>
        <taxon>Nitrobacteraceae</taxon>
        <taxon>Bradyrhizobium</taxon>
    </lineage>
</organism>
<dbReference type="GO" id="GO:0005886">
    <property type="term" value="C:plasma membrane"/>
    <property type="evidence" value="ECO:0007669"/>
    <property type="project" value="UniProtKB-SubCell"/>
</dbReference>
<evidence type="ECO:0000256" key="3">
    <source>
        <dbReference type="ARBA" id="ARBA00022106"/>
    </source>
</evidence>
<evidence type="ECO:0000313" key="12">
    <source>
        <dbReference type="Proteomes" id="UP000298225"/>
    </source>
</evidence>
<feature type="transmembrane region" description="Helical" evidence="10">
    <location>
        <begin position="213"/>
        <end position="232"/>
    </location>
</feature>
<dbReference type="GO" id="GO:0046677">
    <property type="term" value="P:response to antibiotic"/>
    <property type="evidence" value="ECO:0007669"/>
    <property type="project" value="UniProtKB-KW"/>
</dbReference>
<dbReference type="InterPro" id="IPR045070">
    <property type="entry name" value="MATE_MepA-like"/>
</dbReference>
<evidence type="ECO:0000256" key="8">
    <source>
        <dbReference type="ARBA" id="ARBA00023136"/>
    </source>
</evidence>
<evidence type="ECO:0000256" key="10">
    <source>
        <dbReference type="SAM" id="Phobius"/>
    </source>
</evidence>
<evidence type="ECO:0000256" key="7">
    <source>
        <dbReference type="ARBA" id="ARBA00022989"/>
    </source>
</evidence>